<keyword evidence="9" id="KW-1185">Reference proteome</keyword>
<dbReference type="EMBL" id="GL377570">
    <property type="protein sequence ID" value="EFJ34002.1"/>
    <property type="molecule type" value="Genomic_DNA"/>
</dbReference>
<feature type="repeat" description="TPR" evidence="5">
    <location>
        <begin position="411"/>
        <end position="444"/>
    </location>
</feature>
<dbReference type="InterPro" id="IPR011990">
    <property type="entry name" value="TPR-like_helical_dom_sf"/>
</dbReference>
<evidence type="ECO:0000313" key="9">
    <source>
        <dbReference type="Proteomes" id="UP000001514"/>
    </source>
</evidence>
<dbReference type="Pfam" id="PF00515">
    <property type="entry name" value="TPR_1"/>
    <property type="match status" value="2"/>
</dbReference>
<dbReference type="OMA" id="EREWHAN"/>
<dbReference type="AlphaFoldDB" id="D8R238"/>
<feature type="domain" description="RNA-polymerase II-associated protein 3-like C-terminal" evidence="7">
    <location>
        <begin position="595"/>
        <end position="685"/>
    </location>
</feature>
<feature type="region of interest" description="Disordered" evidence="6">
    <location>
        <begin position="80"/>
        <end position="152"/>
    </location>
</feature>
<dbReference type="InterPro" id="IPR025986">
    <property type="entry name" value="RPAP3-like_C"/>
</dbReference>
<feature type="compositionally biased region" description="Basic and acidic residues" evidence="6">
    <location>
        <begin position="540"/>
        <end position="554"/>
    </location>
</feature>
<dbReference type="eggNOG" id="KOG0376">
    <property type="taxonomic scope" value="Eukaryota"/>
</dbReference>
<dbReference type="HOGENOM" id="CLU_387046_0_0_1"/>
<feature type="region of interest" description="Disordered" evidence="6">
    <location>
        <begin position="533"/>
        <end position="554"/>
    </location>
</feature>
<comment type="similarity">
    <text evidence="3">Belongs to the RPAP3 family.</text>
</comment>
<dbReference type="InterPro" id="IPR051966">
    <property type="entry name" value="RPAP3"/>
</dbReference>
<evidence type="ECO:0000256" key="5">
    <source>
        <dbReference type="PROSITE-ProRule" id="PRU00339"/>
    </source>
</evidence>
<reference evidence="8 9" key="1">
    <citation type="journal article" date="2011" name="Science">
        <title>The Selaginella genome identifies genetic changes associated with the evolution of vascular plants.</title>
        <authorList>
            <person name="Banks J.A."/>
            <person name="Nishiyama T."/>
            <person name="Hasebe M."/>
            <person name="Bowman J.L."/>
            <person name="Gribskov M."/>
            <person name="dePamphilis C."/>
            <person name="Albert V.A."/>
            <person name="Aono N."/>
            <person name="Aoyama T."/>
            <person name="Ambrose B.A."/>
            <person name="Ashton N.W."/>
            <person name="Axtell M.J."/>
            <person name="Barker E."/>
            <person name="Barker M.S."/>
            <person name="Bennetzen J.L."/>
            <person name="Bonawitz N.D."/>
            <person name="Chapple C."/>
            <person name="Cheng C."/>
            <person name="Correa L.G."/>
            <person name="Dacre M."/>
            <person name="DeBarry J."/>
            <person name="Dreyer I."/>
            <person name="Elias M."/>
            <person name="Engstrom E.M."/>
            <person name="Estelle M."/>
            <person name="Feng L."/>
            <person name="Finet C."/>
            <person name="Floyd S.K."/>
            <person name="Frommer W.B."/>
            <person name="Fujita T."/>
            <person name="Gramzow L."/>
            <person name="Gutensohn M."/>
            <person name="Harholt J."/>
            <person name="Hattori M."/>
            <person name="Heyl A."/>
            <person name="Hirai T."/>
            <person name="Hiwatashi Y."/>
            <person name="Ishikawa M."/>
            <person name="Iwata M."/>
            <person name="Karol K.G."/>
            <person name="Koehler B."/>
            <person name="Kolukisaoglu U."/>
            <person name="Kubo M."/>
            <person name="Kurata T."/>
            <person name="Lalonde S."/>
            <person name="Li K."/>
            <person name="Li Y."/>
            <person name="Litt A."/>
            <person name="Lyons E."/>
            <person name="Manning G."/>
            <person name="Maruyama T."/>
            <person name="Michael T.P."/>
            <person name="Mikami K."/>
            <person name="Miyazaki S."/>
            <person name="Morinaga S."/>
            <person name="Murata T."/>
            <person name="Mueller-Roeber B."/>
            <person name="Nelson D.R."/>
            <person name="Obara M."/>
            <person name="Oguri Y."/>
            <person name="Olmstead R.G."/>
            <person name="Onodera N."/>
            <person name="Petersen B.L."/>
            <person name="Pils B."/>
            <person name="Prigge M."/>
            <person name="Rensing S.A."/>
            <person name="Riano-Pachon D.M."/>
            <person name="Roberts A.W."/>
            <person name="Sato Y."/>
            <person name="Scheller H.V."/>
            <person name="Schulz B."/>
            <person name="Schulz C."/>
            <person name="Shakirov E.V."/>
            <person name="Shibagaki N."/>
            <person name="Shinohara N."/>
            <person name="Shippen D.E."/>
            <person name="Soerensen I."/>
            <person name="Sotooka R."/>
            <person name="Sugimoto N."/>
            <person name="Sugita M."/>
            <person name="Sumikawa N."/>
            <person name="Tanurdzic M."/>
            <person name="Theissen G."/>
            <person name="Ulvskov P."/>
            <person name="Wakazuki S."/>
            <person name="Weng J.K."/>
            <person name="Willats W.W."/>
            <person name="Wipf D."/>
            <person name="Wolf P.G."/>
            <person name="Yang L."/>
            <person name="Zimmer A.D."/>
            <person name="Zhu Q."/>
            <person name="Mitros T."/>
            <person name="Hellsten U."/>
            <person name="Loque D."/>
            <person name="Otillar R."/>
            <person name="Salamov A."/>
            <person name="Schmutz J."/>
            <person name="Shapiro H."/>
            <person name="Lindquist E."/>
            <person name="Lucas S."/>
            <person name="Rokhsar D."/>
            <person name="Grigoriev I.V."/>
        </authorList>
    </citation>
    <scope>NUCLEOTIDE SEQUENCE [LARGE SCALE GENOMIC DNA]</scope>
</reference>
<dbReference type="InterPro" id="IPR019734">
    <property type="entry name" value="TPR_rpt"/>
</dbReference>
<evidence type="ECO:0000259" key="7">
    <source>
        <dbReference type="Pfam" id="PF13877"/>
    </source>
</evidence>
<dbReference type="PROSITE" id="PS50005">
    <property type="entry name" value="TPR"/>
    <property type="match status" value="3"/>
</dbReference>
<evidence type="ECO:0000313" key="8">
    <source>
        <dbReference type="EMBL" id="EFJ34002.1"/>
    </source>
</evidence>
<dbReference type="SMART" id="SM00028">
    <property type="entry name" value="TPR"/>
    <property type="match status" value="6"/>
</dbReference>
<dbReference type="STRING" id="88036.D8R238"/>
<dbReference type="KEGG" id="smo:SELMODRAFT_406354"/>
<evidence type="ECO:0000256" key="4">
    <source>
        <dbReference type="ARBA" id="ARBA00040133"/>
    </source>
</evidence>
<dbReference type="InParanoid" id="D8R238"/>
<accession>D8R238</accession>
<dbReference type="Pfam" id="PF13877">
    <property type="entry name" value="RPAP3_C"/>
    <property type="match status" value="1"/>
</dbReference>
<dbReference type="Gramene" id="EFJ34002">
    <property type="protein sequence ID" value="EFJ34002"/>
    <property type="gene ID" value="SELMODRAFT_406354"/>
</dbReference>
<evidence type="ECO:0000256" key="6">
    <source>
        <dbReference type="SAM" id="MobiDB-lite"/>
    </source>
</evidence>
<dbReference type="Proteomes" id="UP000001514">
    <property type="component" value="Unassembled WGS sequence"/>
</dbReference>
<proteinExistence type="inferred from homology"/>
<dbReference type="PANTHER" id="PTHR46423:SF1">
    <property type="entry name" value="RNA POLYMERASE II-ASSOCIATED PROTEIN 3"/>
    <property type="match status" value="1"/>
</dbReference>
<feature type="repeat" description="TPR" evidence="5">
    <location>
        <begin position="479"/>
        <end position="512"/>
    </location>
</feature>
<evidence type="ECO:0000256" key="1">
    <source>
        <dbReference type="ARBA" id="ARBA00022737"/>
    </source>
</evidence>
<evidence type="ECO:0000256" key="2">
    <source>
        <dbReference type="ARBA" id="ARBA00022803"/>
    </source>
</evidence>
<feature type="compositionally biased region" description="Polar residues" evidence="6">
    <location>
        <begin position="97"/>
        <end position="109"/>
    </location>
</feature>
<keyword evidence="2 5" id="KW-0802">TPR repeat</keyword>
<gene>
    <name evidence="8" type="ORF">SELMODRAFT_406354</name>
</gene>
<sequence length="714" mass="80778">MTDLRKLKKLERYMREEGFPQTAEAAYETIIKLGGRVFRPGERETRVDEYDEDFDGFLKTFDSWKDAIKGADDKLRQLQRVKGPKAAESGDKARPTIQDTTKPSEVLNTRTKKEGKDEDDCKTEEKIPHPKKTKERNAIVSKSQTEREWHANREREKGNELFKAREYIASLDAYSLSLELFSNSATTFANRAAVQVKLNRWDDAVADCSKALELDPNHVKVYNISDFELTRTMPSQEQALLRRGVAYLEIGRPEAALRDLTAAFDLDSSCKEASTLKEKAERAVRKKQKDDDKLADSCKRISIEEVGGEDESRSSSALLEMESRTPALRTRVTKTQKFPQREIFTKEIVPEGELKVLSERKLSPALEENSSYIPMRAGPMVIEEIVETKCEPEESSTACRPENTNDAREEANKQRTIGNEHFKSQDYCAAIKCYNRSLSLDPGVAATFANRALCYLKMRDWNTAISDCSEAITIDCGYAKAYYRRALAFEGLGDLRGALKDLQAALKLQPDDSEIGEKLRTIKRKLRVSFVKESSQEEAGSDKNLEETSGRSPSMHEIKTQIGEGACIPVSQPQERPIAPERNVRQARATTVPEKPRTAIEFQRSCERLQGQSQLLREFISRIHIDEYPGIFKENLSVEVLRTILKSLQAAFMPHDPAGTMAVLGGLVKVKRFGLILKLLAPCEKNTFLSIFDWLRDSCGAPLDRAQELKAQFY</sequence>
<dbReference type="PROSITE" id="PS50293">
    <property type="entry name" value="TPR_REGION"/>
    <property type="match status" value="1"/>
</dbReference>
<protein>
    <recommendedName>
        <fullName evidence="4">RNA polymerase II-associated protein 3</fullName>
    </recommendedName>
</protein>
<dbReference type="Gene3D" id="1.25.40.10">
    <property type="entry name" value="Tetratricopeptide repeat domain"/>
    <property type="match status" value="3"/>
</dbReference>
<name>D8R238_SELML</name>
<organism evidence="9">
    <name type="scientific">Selaginella moellendorffii</name>
    <name type="common">Spikemoss</name>
    <dbReference type="NCBI Taxonomy" id="88036"/>
    <lineage>
        <taxon>Eukaryota</taxon>
        <taxon>Viridiplantae</taxon>
        <taxon>Streptophyta</taxon>
        <taxon>Embryophyta</taxon>
        <taxon>Tracheophyta</taxon>
        <taxon>Lycopodiopsida</taxon>
        <taxon>Selaginellales</taxon>
        <taxon>Selaginellaceae</taxon>
        <taxon>Selaginella</taxon>
    </lineage>
</organism>
<feature type="repeat" description="TPR" evidence="5">
    <location>
        <begin position="185"/>
        <end position="218"/>
    </location>
</feature>
<evidence type="ECO:0000256" key="3">
    <source>
        <dbReference type="ARBA" id="ARBA00038275"/>
    </source>
</evidence>
<keyword evidence="1" id="KW-0677">Repeat</keyword>
<dbReference type="eggNOG" id="KOG1124">
    <property type="taxonomic scope" value="Eukaryota"/>
</dbReference>
<dbReference type="SUPFAM" id="SSF48452">
    <property type="entry name" value="TPR-like"/>
    <property type="match status" value="2"/>
</dbReference>
<dbReference type="PANTHER" id="PTHR46423">
    <property type="entry name" value="RNA POLYMERASE II-ASSOCIATED PROTEIN 3"/>
    <property type="match status" value="1"/>
</dbReference>